<organism evidence="3 4">
    <name type="scientific">Lachancea lanzarotensis</name>
    <dbReference type="NCBI Taxonomy" id="1245769"/>
    <lineage>
        <taxon>Eukaryota</taxon>
        <taxon>Fungi</taxon>
        <taxon>Dikarya</taxon>
        <taxon>Ascomycota</taxon>
        <taxon>Saccharomycotina</taxon>
        <taxon>Saccharomycetes</taxon>
        <taxon>Saccharomycetales</taxon>
        <taxon>Saccharomycetaceae</taxon>
        <taxon>Lachancea</taxon>
    </lineage>
</organism>
<feature type="compositionally biased region" description="Polar residues" evidence="1">
    <location>
        <begin position="672"/>
        <end position="682"/>
    </location>
</feature>
<dbReference type="InterPro" id="IPR001138">
    <property type="entry name" value="Zn2Cys6_DnaBD"/>
</dbReference>
<dbReference type="PROSITE" id="PS50048">
    <property type="entry name" value="ZN2_CY6_FUNGAL_2"/>
    <property type="match status" value="1"/>
</dbReference>
<dbReference type="InterPro" id="IPR052693">
    <property type="entry name" value="Yeast_MDR_Regulatory"/>
</dbReference>
<evidence type="ECO:0000313" key="3">
    <source>
        <dbReference type="EMBL" id="CEP61091.1"/>
    </source>
</evidence>
<dbReference type="PANTHER" id="PTHR31405">
    <property type="entry name" value="TRANSCRIPTION FACTOR PDR8-RELATED"/>
    <property type="match status" value="1"/>
</dbReference>
<dbReference type="SMART" id="SM00066">
    <property type="entry name" value="GAL4"/>
    <property type="match status" value="1"/>
</dbReference>
<sequence length="719" mass="81845">MSSSGNSESLQPGNETGEPDGNCKKRRKTIKQCLFCRKRKLKCDKKKPMCSTCASRGLKECVYVEHFGPEMTSQELLRTTPNLELMNRVKELEQELKLYREEPQLTQGVGANPLPHRGMIISKSDRKLYYGCTSMKVLMADSKLRFDTYYGMVWSRIKEDRKRWKAMSGYSTLKEVTTVEDNLESGASVVEAMCAALPFYEQIEQGLHAYFQGPVHQGYEVVDPLVAFNTLEKCFIRGPRDPIAGMHPVSHLVPTVKKNYFGIGLITVILSIANHNQPIPQALDYFDKFLLSWLTSKVYFIERVQFLFLKRVFLTLKGYICGDHSGTATITRMLTAASIQVGLHRDIKNFFSVYTASHGAVKYLENLWLWVLHADYETSLAIGTPSQIPDLFVDYGLIESNHFGSYPFLRKVIRSQRSIINTLHDKDRIPDLMAIINHTKMLLEANFEPPSFYRMKENLKTVNFTELNIYCDLLSSLSLYANLQRTYFKAYDPFFVNSTLQFSSQTLELCASIVEAYFELDKEEAKQGKSPMTKGMPLYLNLATIVMHKFYPRCIADTYVLLTSLPSIEDMGDLRTTRGVSGSFDLSMDSLETVSDHYIGLGVSYDFICSIVDRWGIPENADLTNCLNKYCYGFVIIRAVERSCRDLFQHYASIMRTGKGNPASIKEPEQAAKTSFESPQPSAELSDEILNAMADEFWDNYDLDLNKWLSADILDFNSG</sequence>
<dbReference type="EMBL" id="LN736361">
    <property type="protein sequence ID" value="CEP61091.1"/>
    <property type="molecule type" value="Genomic_DNA"/>
</dbReference>
<feature type="domain" description="Zn(2)-C6 fungal-type" evidence="2">
    <location>
        <begin position="32"/>
        <end position="63"/>
    </location>
</feature>
<keyword evidence="4" id="KW-1185">Reference proteome</keyword>
<dbReference type="STRING" id="1245769.A0A0C7MUE6"/>
<evidence type="ECO:0000313" key="4">
    <source>
        <dbReference type="Proteomes" id="UP000054304"/>
    </source>
</evidence>
<evidence type="ECO:0000259" key="2">
    <source>
        <dbReference type="PROSITE" id="PS50048"/>
    </source>
</evidence>
<dbReference type="AlphaFoldDB" id="A0A0C7MUE6"/>
<dbReference type="SUPFAM" id="SSF57701">
    <property type="entry name" value="Zn2/Cys6 DNA-binding domain"/>
    <property type="match status" value="1"/>
</dbReference>
<dbReference type="HOGENOM" id="CLU_010594_0_0_1"/>
<dbReference type="OrthoDB" id="4356994at2759"/>
<accession>A0A0C7MUE6</accession>
<name>A0A0C7MUE6_9SACH</name>
<dbReference type="Gene3D" id="4.10.240.10">
    <property type="entry name" value="Zn(2)-C6 fungal-type DNA-binding domain"/>
    <property type="match status" value="1"/>
</dbReference>
<dbReference type="GO" id="GO:0008270">
    <property type="term" value="F:zinc ion binding"/>
    <property type="evidence" value="ECO:0007669"/>
    <property type="project" value="InterPro"/>
</dbReference>
<dbReference type="Proteomes" id="UP000054304">
    <property type="component" value="Unassembled WGS sequence"/>
</dbReference>
<protein>
    <submittedName>
        <fullName evidence="3">LALA0S02e06524g1_1</fullName>
    </submittedName>
</protein>
<feature type="region of interest" description="Disordered" evidence="1">
    <location>
        <begin position="660"/>
        <end position="682"/>
    </location>
</feature>
<feature type="compositionally biased region" description="Polar residues" evidence="1">
    <location>
        <begin position="1"/>
        <end position="14"/>
    </location>
</feature>
<dbReference type="PANTHER" id="PTHR31405:SF8">
    <property type="entry name" value="TRANSCRIPTION FACTOR PDR8-RELATED"/>
    <property type="match status" value="1"/>
</dbReference>
<dbReference type="Pfam" id="PF00172">
    <property type="entry name" value="Zn_clus"/>
    <property type="match status" value="1"/>
</dbReference>
<dbReference type="GO" id="GO:0000981">
    <property type="term" value="F:DNA-binding transcription factor activity, RNA polymerase II-specific"/>
    <property type="evidence" value="ECO:0007669"/>
    <property type="project" value="InterPro"/>
</dbReference>
<dbReference type="RefSeq" id="XP_022627327.1">
    <property type="nucleotide sequence ID" value="XM_022773842.1"/>
</dbReference>
<dbReference type="GeneID" id="34684505"/>
<reference evidence="3 4" key="1">
    <citation type="submission" date="2014-12" db="EMBL/GenBank/DDBJ databases">
        <authorList>
            <person name="Neuveglise Cecile"/>
        </authorList>
    </citation>
    <scope>NUCLEOTIDE SEQUENCE [LARGE SCALE GENOMIC DNA]</scope>
    <source>
        <strain evidence="3 4">CBS 12615</strain>
    </source>
</reference>
<proteinExistence type="predicted"/>
<feature type="region of interest" description="Disordered" evidence="1">
    <location>
        <begin position="1"/>
        <end position="23"/>
    </location>
</feature>
<evidence type="ECO:0000256" key="1">
    <source>
        <dbReference type="SAM" id="MobiDB-lite"/>
    </source>
</evidence>
<dbReference type="CDD" id="cd12148">
    <property type="entry name" value="fungal_TF_MHR"/>
    <property type="match status" value="1"/>
</dbReference>
<dbReference type="InterPro" id="IPR036864">
    <property type="entry name" value="Zn2-C6_fun-type_DNA-bd_sf"/>
</dbReference>
<gene>
    <name evidence="3" type="ORF">LALA0_S02e06524g</name>
</gene>